<evidence type="ECO:0000313" key="3">
    <source>
        <dbReference type="EMBL" id="CAB3403841.1"/>
    </source>
</evidence>
<keyword evidence="4" id="KW-1185">Reference proteome</keyword>
<feature type="coiled-coil region" evidence="1">
    <location>
        <begin position="141"/>
        <end position="189"/>
    </location>
</feature>
<feature type="coiled-coil region" evidence="1">
    <location>
        <begin position="309"/>
        <end position="364"/>
    </location>
</feature>
<sequence length="388" mass="44033">MMGCQTFRSEDEQFCSLLDETESNYPFLKAEDPVIFHNADYERELLMSYFGESCSATVDIMQEHDERKPNIEPVWPGSHTTYSPSEREATTSPKLPNYRYDPYRSGPLIESPTSTVVTSRRGRPSKKTSNSKTANYARNYREMKKTELHMATMRNKELEEENRLLHEQNERMKKALMESNDEIAQLRKVIDQDSQIASVVARMTERSVPSGLNSFANNGAGVCVHVGTNGTSIESFIVMSQHLIVVEINQATTIHDRHGSCSPSTSSSSSSSASSSPSTTSNSPRKLGKKKSGKWNYLGERRRTRKVTDKQQEKKLAAQMANIERLKRERELLRSGQSQVALMCNELTENARSLRRTYETHQAAIYQTLVASVIESSRPRSYISRVYF</sequence>
<reference evidence="3 4" key="1">
    <citation type="submission" date="2020-04" db="EMBL/GenBank/DDBJ databases">
        <authorList>
            <person name="Laetsch R D."/>
            <person name="Stevens L."/>
            <person name="Kumar S."/>
            <person name="Blaxter L. M."/>
        </authorList>
    </citation>
    <scope>NUCLEOTIDE SEQUENCE [LARGE SCALE GENOMIC DNA]</scope>
</reference>
<dbReference type="EMBL" id="CADEPM010000004">
    <property type="protein sequence ID" value="CAB3403841.1"/>
    <property type="molecule type" value="Genomic_DNA"/>
</dbReference>
<evidence type="ECO:0000256" key="1">
    <source>
        <dbReference type="SAM" id="Coils"/>
    </source>
</evidence>
<proteinExistence type="predicted"/>
<name>A0A8S1EJ39_9PELO</name>
<evidence type="ECO:0000313" key="4">
    <source>
        <dbReference type="Proteomes" id="UP000494206"/>
    </source>
</evidence>
<dbReference type="OrthoDB" id="5873018at2759"/>
<feature type="compositionally biased region" description="Polar residues" evidence="2">
    <location>
        <begin position="78"/>
        <end position="94"/>
    </location>
</feature>
<dbReference type="Proteomes" id="UP000494206">
    <property type="component" value="Unassembled WGS sequence"/>
</dbReference>
<protein>
    <recommendedName>
        <fullName evidence="5">BZIP domain-containing protein</fullName>
    </recommendedName>
</protein>
<dbReference type="AlphaFoldDB" id="A0A8S1EJ39"/>
<gene>
    <name evidence="3" type="ORF">CBOVIS_LOCUS6252</name>
</gene>
<organism evidence="3 4">
    <name type="scientific">Caenorhabditis bovis</name>
    <dbReference type="NCBI Taxonomy" id="2654633"/>
    <lineage>
        <taxon>Eukaryota</taxon>
        <taxon>Metazoa</taxon>
        <taxon>Ecdysozoa</taxon>
        <taxon>Nematoda</taxon>
        <taxon>Chromadorea</taxon>
        <taxon>Rhabditida</taxon>
        <taxon>Rhabditina</taxon>
        <taxon>Rhabditomorpha</taxon>
        <taxon>Rhabditoidea</taxon>
        <taxon>Rhabditidae</taxon>
        <taxon>Peloderinae</taxon>
        <taxon>Caenorhabditis</taxon>
    </lineage>
</organism>
<feature type="region of interest" description="Disordered" evidence="2">
    <location>
        <begin position="256"/>
        <end position="294"/>
    </location>
</feature>
<feature type="region of interest" description="Disordered" evidence="2">
    <location>
        <begin position="69"/>
        <end position="135"/>
    </location>
</feature>
<evidence type="ECO:0008006" key="5">
    <source>
        <dbReference type="Google" id="ProtNLM"/>
    </source>
</evidence>
<feature type="compositionally biased region" description="Low complexity" evidence="2">
    <location>
        <begin position="260"/>
        <end position="284"/>
    </location>
</feature>
<comment type="caution">
    <text evidence="3">The sequence shown here is derived from an EMBL/GenBank/DDBJ whole genome shotgun (WGS) entry which is preliminary data.</text>
</comment>
<accession>A0A8S1EJ39</accession>
<dbReference type="CDD" id="cd14686">
    <property type="entry name" value="bZIP"/>
    <property type="match status" value="1"/>
</dbReference>
<evidence type="ECO:0000256" key="2">
    <source>
        <dbReference type="SAM" id="MobiDB-lite"/>
    </source>
</evidence>
<keyword evidence="1" id="KW-0175">Coiled coil</keyword>